<evidence type="ECO:0000313" key="1">
    <source>
        <dbReference type="EMBL" id="POZ51993.1"/>
    </source>
</evidence>
<dbReference type="AlphaFoldDB" id="A0A2S5CME4"/>
<dbReference type="SUPFAM" id="SSF52540">
    <property type="entry name" value="P-loop containing nucleoside triphosphate hydrolases"/>
    <property type="match status" value="1"/>
</dbReference>
<name>A0A2S5CME4_9GAMM</name>
<protein>
    <submittedName>
        <fullName evidence="1">Uncharacterized protein</fullName>
    </submittedName>
</protein>
<accession>A0A2S5CME4</accession>
<reference evidence="1 2" key="1">
    <citation type="submission" date="2017-11" db="EMBL/GenBank/DDBJ databases">
        <title>Draft Genome Sequence of Methylobacter psychrotolerans Sph1T, an Obligate Methanotroph from Low-Temperature Environments.</title>
        <authorList>
            <person name="Oshkin I.Y."/>
            <person name="Miroshnikov K."/>
            <person name="Belova S.E."/>
            <person name="Korzhenkov A."/>
            <person name="Toshchakov S.V."/>
            <person name="Dedysh S.N."/>
        </authorList>
    </citation>
    <scope>NUCLEOTIDE SEQUENCE [LARGE SCALE GENOMIC DNA]</scope>
    <source>
        <strain evidence="1 2">Sph1</strain>
    </source>
</reference>
<comment type="caution">
    <text evidence="1">The sequence shown here is derived from an EMBL/GenBank/DDBJ whole genome shotgun (WGS) entry which is preliminary data.</text>
</comment>
<dbReference type="EMBL" id="PGFZ01000004">
    <property type="protein sequence ID" value="POZ51993.1"/>
    <property type="molecule type" value="Genomic_DNA"/>
</dbReference>
<dbReference type="InterPro" id="IPR027417">
    <property type="entry name" value="P-loop_NTPase"/>
</dbReference>
<proteinExistence type="predicted"/>
<dbReference type="RefSeq" id="WP_146054559.1">
    <property type="nucleotide sequence ID" value="NZ_JAGVVN010000001.1"/>
</dbReference>
<dbReference type="Proteomes" id="UP000237423">
    <property type="component" value="Unassembled WGS sequence"/>
</dbReference>
<organism evidence="1 2">
    <name type="scientific">Methylovulum psychrotolerans</name>
    <dbReference type="NCBI Taxonomy" id="1704499"/>
    <lineage>
        <taxon>Bacteria</taxon>
        <taxon>Pseudomonadati</taxon>
        <taxon>Pseudomonadota</taxon>
        <taxon>Gammaproteobacteria</taxon>
        <taxon>Methylococcales</taxon>
        <taxon>Methylococcaceae</taxon>
        <taxon>Methylovulum</taxon>
    </lineage>
</organism>
<gene>
    <name evidence="1" type="ORF">AADEFJLK_02214</name>
</gene>
<sequence>MKRCVIHFGMFKTGSSSIQHSFAEQLGDQHWHYLKLGSPNHGGAFSRLFAEDLSARRHVIFESDLQGLEAKKLKLKKRLAKQLSGTAENFLASAEWFSSNAFKPAHVAQLQHLFLDYVDQVEAVGYIRSPKAYMESAFQETLKHGAKGQLNFAKLYPRYRERIEKFDQVLGKDKVRVWKFDPSTFYNGCVVQEFCRQLQIDFPVADIKRINESLSYEATAFLYTYRAYGPGFGEGIAAIAENKLLIARLAQLKGRKLRFSWSAVSPVLEANRDDIHWIEERVGVSLDENEPESPDAVKSPEDLLRYSPESLVWLAEQLGDASLVSDGVRITPKKVAVWLHKLRLKLAQEAGLAVMAADGKRSRLTVSTLAGLVKQASPTLQNLSDADTDLLLSEAFKHIIGRVDTDNNVLVEGLGVFKTSEKGDKKTAKKITFHIKKT</sequence>
<evidence type="ECO:0000313" key="2">
    <source>
        <dbReference type="Proteomes" id="UP000237423"/>
    </source>
</evidence>